<dbReference type="PANTHER" id="PTHR46401:SF9">
    <property type="entry name" value="MANNOSYLTRANSFERASE A"/>
    <property type="match status" value="1"/>
</dbReference>
<dbReference type="Proteomes" id="UP000580043">
    <property type="component" value="Unassembled WGS sequence"/>
</dbReference>
<dbReference type="PANTHER" id="PTHR46401">
    <property type="entry name" value="GLYCOSYLTRANSFERASE WBBK-RELATED"/>
    <property type="match status" value="1"/>
</dbReference>
<dbReference type="SUPFAM" id="SSF53756">
    <property type="entry name" value="UDP-Glycosyltransferase/glycogen phosphorylase"/>
    <property type="match status" value="1"/>
</dbReference>
<sequence>MLIDVTRLVDRTLKQRLPTGVDRVSLEYIRHFSLQARALVRFAGRWVELGDFGSALLFDALLNDVPDRMGVIRRSVGRGYAFSWRRHRGAFLFNTGHSGLDQPVYVEEVRRKDLRPLFFLHDLIPISHPEYCRPGEAERHHRRLETMLSVGRGLLVNSQATLEELTSYVAERDIDMPPCKVAPLAPASLGRPALESYISGPYFVVLGTIEPRKNHLLLLHVWRQLVEEMGPGAPKLVLIGQRGWECEQIVDLLERCTSLQAVVVERSRCDDLELANWLGHSRALLFPSFIEGYGMPLVESLRLGVPVIASDLPVFREIVGDIPDYLDPVDGLGWKRHILEYLPDDSVSRRAQLQRMAGYAPPDWRQHFSVVESLIDQITHSS</sequence>
<evidence type="ECO:0000259" key="1">
    <source>
        <dbReference type="Pfam" id="PF00534"/>
    </source>
</evidence>
<organism evidence="2 3">
    <name type="scientific">Zoogloea dura</name>
    <dbReference type="NCBI Taxonomy" id="2728840"/>
    <lineage>
        <taxon>Bacteria</taxon>
        <taxon>Pseudomonadati</taxon>
        <taxon>Pseudomonadota</taxon>
        <taxon>Betaproteobacteria</taxon>
        <taxon>Rhodocyclales</taxon>
        <taxon>Zoogloeaceae</taxon>
        <taxon>Zoogloea</taxon>
    </lineage>
</organism>
<name>A0A848G8P9_9RHOO</name>
<keyword evidence="2" id="KW-0808">Transferase</keyword>
<dbReference type="InterPro" id="IPR001296">
    <property type="entry name" value="Glyco_trans_1"/>
</dbReference>
<proteinExistence type="predicted"/>
<protein>
    <submittedName>
        <fullName evidence="2">Glycosyltransferase family 4 protein</fullName>
    </submittedName>
</protein>
<accession>A0A848G8P9</accession>
<dbReference type="GO" id="GO:0016757">
    <property type="term" value="F:glycosyltransferase activity"/>
    <property type="evidence" value="ECO:0007669"/>
    <property type="project" value="InterPro"/>
</dbReference>
<dbReference type="Gene3D" id="3.40.50.2000">
    <property type="entry name" value="Glycogen Phosphorylase B"/>
    <property type="match status" value="1"/>
</dbReference>
<feature type="domain" description="Glycosyl transferase family 1" evidence="1">
    <location>
        <begin position="200"/>
        <end position="321"/>
    </location>
</feature>
<dbReference type="EMBL" id="JABBGA010000006">
    <property type="protein sequence ID" value="NML25951.1"/>
    <property type="molecule type" value="Genomic_DNA"/>
</dbReference>
<evidence type="ECO:0000313" key="2">
    <source>
        <dbReference type="EMBL" id="NML25951.1"/>
    </source>
</evidence>
<dbReference type="AlphaFoldDB" id="A0A848G8P9"/>
<dbReference type="RefSeq" id="WP_169145504.1">
    <property type="nucleotide sequence ID" value="NZ_JABBGA010000006.1"/>
</dbReference>
<dbReference type="CDD" id="cd03809">
    <property type="entry name" value="GT4_MtfB-like"/>
    <property type="match status" value="1"/>
</dbReference>
<dbReference type="Pfam" id="PF00534">
    <property type="entry name" value="Glycos_transf_1"/>
    <property type="match status" value="1"/>
</dbReference>
<comment type="caution">
    <text evidence="2">The sequence shown here is derived from an EMBL/GenBank/DDBJ whole genome shotgun (WGS) entry which is preliminary data.</text>
</comment>
<gene>
    <name evidence="2" type="ORF">HHL15_09375</name>
</gene>
<keyword evidence="3" id="KW-1185">Reference proteome</keyword>
<evidence type="ECO:0000313" key="3">
    <source>
        <dbReference type="Proteomes" id="UP000580043"/>
    </source>
</evidence>
<reference evidence="2 3" key="1">
    <citation type="submission" date="2020-04" db="EMBL/GenBank/DDBJ databases">
        <title>Zoogloea sp. G-4-1-14 isolated from soil.</title>
        <authorList>
            <person name="Dahal R.H."/>
        </authorList>
    </citation>
    <scope>NUCLEOTIDE SEQUENCE [LARGE SCALE GENOMIC DNA]</scope>
    <source>
        <strain evidence="2 3">G-4-1-14</strain>
    </source>
</reference>